<dbReference type="Proteomes" id="UP000681967">
    <property type="component" value="Unassembled WGS sequence"/>
</dbReference>
<evidence type="ECO:0000313" key="1">
    <source>
        <dbReference type="EMBL" id="CAF4423357.1"/>
    </source>
</evidence>
<evidence type="ECO:0000313" key="2">
    <source>
        <dbReference type="Proteomes" id="UP000681967"/>
    </source>
</evidence>
<organism evidence="1 2">
    <name type="scientific">Rotaria magnacalcarata</name>
    <dbReference type="NCBI Taxonomy" id="392030"/>
    <lineage>
        <taxon>Eukaryota</taxon>
        <taxon>Metazoa</taxon>
        <taxon>Spiralia</taxon>
        <taxon>Gnathifera</taxon>
        <taxon>Rotifera</taxon>
        <taxon>Eurotatoria</taxon>
        <taxon>Bdelloidea</taxon>
        <taxon>Philodinida</taxon>
        <taxon>Philodinidae</taxon>
        <taxon>Rotaria</taxon>
    </lineage>
</organism>
<name>A0A8S2VZA7_9BILA</name>
<feature type="non-terminal residue" evidence="1">
    <location>
        <position position="47"/>
    </location>
</feature>
<dbReference type="EMBL" id="CAJOBH010060724">
    <property type="protein sequence ID" value="CAF4423357.1"/>
    <property type="molecule type" value="Genomic_DNA"/>
</dbReference>
<reference evidence="1" key="1">
    <citation type="submission" date="2021-02" db="EMBL/GenBank/DDBJ databases">
        <authorList>
            <person name="Nowell W R."/>
        </authorList>
    </citation>
    <scope>NUCLEOTIDE SEQUENCE</scope>
</reference>
<protein>
    <submittedName>
        <fullName evidence="1">Uncharacterized protein</fullName>
    </submittedName>
</protein>
<accession>A0A8S2VZA7</accession>
<dbReference type="AlphaFoldDB" id="A0A8S2VZA7"/>
<comment type="caution">
    <text evidence="1">The sequence shown here is derived from an EMBL/GenBank/DDBJ whole genome shotgun (WGS) entry which is preliminary data.</text>
</comment>
<proteinExistence type="predicted"/>
<gene>
    <name evidence="1" type="ORF">BYL167_LOCUS32569</name>
</gene>
<sequence length="47" mass="5224">MVEITLKLTRKWSSVATVAADQSKSLVFDVHEEIAKLTLDIVTSCVF</sequence>